<dbReference type="NCBIfam" id="NF001530">
    <property type="entry name" value="PRK00364.1-6"/>
    <property type="match status" value="1"/>
</dbReference>
<dbReference type="Pfam" id="PF00166">
    <property type="entry name" value="Cpn10"/>
    <property type="match status" value="1"/>
</dbReference>
<dbReference type="NCBIfam" id="NF001534">
    <property type="entry name" value="PRK00364.2-5"/>
    <property type="match status" value="1"/>
</dbReference>
<evidence type="ECO:0000256" key="3">
    <source>
        <dbReference type="HAMAP-Rule" id="MF_00580"/>
    </source>
</evidence>
<dbReference type="FunFam" id="2.30.33.40:FF:000001">
    <property type="entry name" value="10 kDa chaperonin"/>
    <property type="match status" value="1"/>
</dbReference>
<evidence type="ECO:0000256" key="1">
    <source>
        <dbReference type="ARBA" id="ARBA00006975"/>
    </source>
</evidence>
<dbReference type="GO" id="GO:0044183">
    <property type="term" value="F:protein folding chaperone"/>
    <property type="evidence" value="ECO:0007669"/>
    <property type="project" value="InterPro"/>
</dbReference>
<dbReference type="InterPro" id="IPR037124">
    <property type="entry name" value="Chaperonin_GroES_sf"/>
</dbReference>
<dbReference type="HAMAP" id="MF_00580">
    <property type="entry name" value="CH10"/>
    <property type="match status" value="1"/>
</dbReference>
<sequence>MADAPKPCAGTRDDGARHGRYAEHLVIETPGSPGVDNPKLVEGSIVASVNIKPLEDKILVQANEAETTTASGLVIPDTAKEKPQEGTVVAVGPGRWDEDGEKRIPLDVSEGDTVIYSKYGGTEIKYNGEEYLILSARDVLAVVNK</sequence>
<dbReference type="GO" id="GO:0046872">
    <property type="term" value="F:metal ion binding"/>
    <property type="evidence" value="ECO:0007669"/>
    <property type="project" value="TreeGrafter"/>
</dbReference>
<dbReference type="PANTHER" id="PTHR10772:SF58">
    <property type="entry name" value="CO-CHAPERONIN GROES"/>
    <property type="match status" value="1"/>
</dbReference>
<comment type="function">
    <text evidence="3 4">Together with the chaperonin GroEL, plays an essential role in assisting protein folding. The GroEL-GroES system forms a nano-cage that allows encapsulation of the non-native substrate proteins and provides a physical environment optimized to promote and accelerate protein folding. GroES binds to the apical surface of the GroEL ring, thereby capping the opening of the GroEL channel.</text>
</comment>
<dbReference type="GO" id="GO:0051082">
    <property type="term" value="F:unfolded protein binding"/>
    <property type="evidence" value="ECO:0007669"/>
    <property type="project" value="TreeGrafter"/>
</dbReference>
<evidence type="ECO:0000313" key="6">
    <source>
        <dbReference type="Proteomes" id="UP000466187"/>
    </source>
</evidence>
<dbReference type="CDD" id="cd00320">
    <property type="entry name" value="cpn10"/>
    <property type="match status" value="1"/>
</dbReference>
<dbReference type="GO" id="GO:0051087">
    <property type="term" value="F:protein-folding chaperone binding"/>
    <property type="evidence" value="ECO:0007669"/>
    <property type="project" value="TreeGrafter"/>
</dbReference>
<comment type="similarity">
    <text evidence="1 3 4">Belongs to the GroES chaperonin family.</text>
</comment>
<dbReference type="GO" id="GO:0005737">
    <property type="term" value="C:cytoplasm"/>
    <property type="evidence" value="ECO:0007669"/>
    <property type="project" value="UniProtKB-SubCell"/>
</dbReference>
<dbReference type="GO" id="GO:0005524">
    <property type="term" value="F:ATP binding"/>
    <property type="evidence" value="ECO:0007669"/>
    <property type="project" value="InterPro"/>
</dbReference>
<dbReference type="NCBIfam" id="NF001533">
    <property type="entry name" value="PRK00364.2-4"/>
    <property type="match status" value="1"/>
</dbReference>
<dbReference type="Proteomes" id="UP000466187">
    <property type="component" value="Chromosome"/>
</dbReference>
<keyword evidence="3" id="KW-0963">Cytoplasm</keyword>
<evidence type="ECO:0000313" key="5">
    <source>
        <dbReference type="EMBL" id="BBZ18337.1"/>
    </source>
</evidence>
<organism evidence="5 6">
    <name type="scientific">Mycolicibacterium gadium</name>
    <name type="common">Mycobacterium gadium</name>
    <dbReference type="NCBI Taxonomy" id="1794"/>
    <lineage>
        <taxon>Bacteria</taxon>
        <taxon>Bacillati</taxon>
        <taxon>Actinomycetota</taxon>
        <taxon>Actinomycetes</taxon>
        <taxon>Mycobacteriales</taxon>
        <taxon>Mycobacteriaceae</taxon>
        <taxon>Mycolicibacterium</taxon>
    </lineage>
</organism>
<protein>
    <recommendedName>
        <fullName evidence="3">Co-chaperonin GroES</fullName>
    </recommendedName>
    <alternativeName>
        <fullName evidence="3">10 kDa chaperonin</fullName>
    </alternativeName>
    <alternativeName>
        <fullName evidence="3">Chaperonin-10</fullName>
        <shortName evidence="3">Cpn10</shortName>
    </alternativeName>
</protein>
<comment type="subcellular location">
    <subcellularLocation>
        <location evidence="3">Cytoplasm</location>
    </subcellularLocation>
</comment>
<dbReference type="InterPro" id="IPR011032">
    <property type="entry name" value="GroES-like_sf"/>
</dbReference>
<dbReference type="SMART" id="SM00883">
    <property type="entry name" value="Cpn10"/>
    <property type="match status" value="1"/>
</dbReference>
<dbReference type="EMBL" id="AP022608">
    <property type="protein sequence ID" value="BBZ18337.1"/>
    <property type="molecule type" value="Genomic_DNA"/>
</dbReference>
<dbReference type="SUPFAM" id="SSF50129">
    <property type="entry name" value="GroES-like"/>
    <property type="match status" value="1"/>
</dbReference>
<dbReference type="KEGG" id="mgad:MGAD_26720"/>
<dbReference type="Gene3D" id="2.30.33.40">
    <property type="entry name" value="GroES chaperonin"/>
    <property type="match status" value="1"/>
</dbReference>
<dbReference type="AlphaFoldDB" id="A0A7I7WNN4"/>
<evidence type="ECO:0000256" key="2">
    <source>
        <dbReference type="ARBA" id="ARBA00023186"/>
    </source>
</evidence>
<comment type="subunit">
    <text evidence="3">Heptamer of 7 subunits arranged in a ring. Interacts with the chaperonin GroEL.</text>
</comment>
<keyword evidence="2 3" id="KW-0143">Chaperone</keyword>
<name>A0A7I7WNN4_MYCGU</name>
<dbReference type="InterPro" id="IPR020818">
    <property type="entry name" value="Chaperonin_GroES"/>
</dbReference>
<dbReference type="NCBIfam" id="NF001531">
    <property type="entry name" value="PRK00364.2-2"/>
    <property type="match status" value="1"/>
</dbReference>
<dbReference type="InterPro" id="IPR018369">
    <property type="entry name" value="Chaprnonin_Cpn10_CS"/>
</dbReference>
<proteinExistence type="inferred from homology"/>
<accession>A0A7I7WNN4</accession>
<dbReference type="PROSITE" id="PS00681">
    <property type="entry name" value="CHAPERONINS_CPN10"/>
    <property type="match status" value="1"/>
</dbReference>
<reference evidence="5 6" key="1">
    <citation type="journal article" date="2019" name="Emerg. Microbes Infect.">
        <title>Comprehensive subspecies identification of 175 nontuberculous mycobacteria species based on 7547 genomic profiles.</title>
        <authorList>
            <person name="Matsumoto Y."/>
            <person name="Kinjo T."/>
            <person name="Motooka D."/>
            <person name="Nabeya D."/>
            <person name="Jung N."/>
            <person name="Uechi K."/>
            <person name="Horii T."/>
            <person name="Iida T."/>
            <person name="Fujita J."/>
            <person name="Nakamura S."/>
        </authorList>
    </citation>
    <scope>NUCLEOTIDE SEQUENCE [LARGE SCALE GENOMIC DNA]</scope>
    <source>
        <strain evidence="5 6">JCM 12688</strain>
    </source>
</reference>
<gene>
    <name evidence="3" type="primary">groES</name>
    <name evidence="3" type="synonym">groS</name>
    <name evidence="5" type="ORF">MGAD_26720</name>
</gene>
<dbReference type="PRINTS" id="PR00297">
    <property type="entry name" value="CHAPERONIN10"/>
</dbReference>
<evidence type="ECO:0000256" key="4">
    <source>
        <dbReference type="RuleBase" id="RU000535"/>
    </source>
</evidence>
<dbReference type="PANTHER" id="PTHR10772">
    <property type="entry name" value="10 KDA HEAT SHOCK PROTEIN"/>
    <property type="match status" value="1"/>
</dbReference>